<dbReference type="AlphaFoldDB" id="A0A1W1DMJ5"/>
<evidence type="ECO:0000256" key="1">
    <source>
        <dbReference type="SAM" id="MobiDB-lite"/>
    </source>
</evidence>
<accession>A0A1W1DMJ5</accession>
<proteinExistence type="predicted"/>
<organism evidence="2">
    <name type="scientific">hydrothermal vent metagenome</name>
    <dbReference type="NCBI Taxonomy" id="652676"/>
    <lineage>
        <taxon>unclassified sequences</taxon>
        <taxon>metagenomes</taxon>
        <taxon>ecological metagenomes</taxon>
    </lineage>
</organism>
<protein>
    <submittedName>
        <fullName evidence="2">Uncharacterized protein</fullName>
    </submittedName>
</protein>
<reference evidence="2" key="1">
    <citation type="submission" date="2016-10" db="EMBL/GenBank/DDBJ databases">
        <authorList>
            <person name="de Groot N.N."/>
        </authorList>
    </citation>
    <scope>NUCLEOTIDE SEQUENCE</scope>
</reference>
<evidence type="ECO:0000313" key="2">
    <source>
        <dbReference type="EMBL" id="SFV82521.1"/>
    </source>
</evidence>
<feature type="region of interest" description="Disordered" evidence="1">
    <location>
        <begin position="68"/>
        <end position="87"/>
    </location>
</feature>
<gene>
    <name evidence="2" type="ORF">MNB_SUP05-6-1030</name>
</gene>
<sequence length="110" mass="12679">MKKLLAITLVAASLSANAFFNSNDMPWNNGSSNNGYQEDNGMFGYNPYDYWDPRWYMEEMSNMVDEFDDEFNNDSNNNNGWNTNNFNGYNPYNNFNNPWNGSQAPVAPTK</sequence>
<feature type="compositionally biased region" description="Low complexity" evidence="1">
    <location>
        <begin position="73"/>
        <end position="87"/>
    </location>
</feature>
<name>A0A1W1DMJ5_9ZZZZ</name>
<dbReference type="EMBL" id="FPHV01000198">
    <property type="protein sequence ID" value="SFV82521.1"/>
    <property type="molecule type" value="Genomic_DNA"/>
</dbReference>